<dbReference type="KEGG" id="nnu:104605495"/>
<dbReference type="OrthoDB" id="5296287at2759"/>
<proteinExistence type="predicted"/>
<evidence type="ECO:0000313" key="1">
    <source>
        <dbReference type="Proteomes" id="UP000189703"/>
    </source>
</evidence>
<evidence type="ECO:0000313" key="2">
    <source>
        <dbReference type="RefSeq" id="XP_019054642.1"/>
    </source>
</evidence>
<keyword evidence="1" id="KW-1185">Reference proteome</keyword>
<accession>A0A1U8Q7R2</accession>
<name>A0A1U8Q7R2_NELNU</name>
<dbReference type="GeneID" id="104605495"/>
<organism evidence="1 2">
    <name type="scientific">Nelumbo nucifera</name>
    <name type="common">Sacred lotus</name>
    <dbReference type="NCBI Taxonomy" id="4432"/>
    <lineage>
        <taxon>Eukaryota</taxon>
        <taxon>Viridiplantae</taxon>
        <taxon>Streptophyta</taxon>
        <taxon>Embryophyta</taxon>
        <taxon>Tracheophyta</taxon>
        <taxon>Spermatophyta</taxon>
        <taxon>Magnoliopsida</taxon>
        <taxon>Proteales</taxon>
        <taxon>Nelumbonaceae</taxon>
        <taxon>Nelumbo</taxon>
    </lineage>
</organism>
<dbReference type="Gene3D" id="1.10.286.90">
    <property type="entry name" value="MFS transporter, transmembrane helix TM10b"/>
    <property type="match status" value="1"/>
</dbReference>
<dbReference type="RefSeq" id="XP_019054642.1">
    <property type="nucleotide sequence ID" value="XM_019199097.1"/>
</dbReference>
<reference evidence="2" key="1">
    <citation type="submission" date="2025-08" db="UniProtKB">
        <authorList>
            <consortium name="RefSeq"/>
        </authorList>
    </citation>
    <scope>IDENTIFICATION</scope>
</reference>
<dbReference type="Proteomes" id="UP000189703">
    <property type="component" value="Unplaced"/>
</dbReference>
<dbReference type="AlphaFoldDB" id="A0A1U8Q7R2"/>
<sequence length="166" mass="18462">MARQVRESPRWLLVKGRKDEVIKTLRTITTRNQSSFRLSVSFSGISIVPETFAANLYSAIKALVEKKWAFRRLMAVMTVDFGIGMVYYGMPLGVRNLAFSLYLSVHLQRLIRAAIVIADVLSYQKSEHEKLAAGVHNYKWDLQYNVRGGGRVTVGIAGGGGAGELI</sequence>
<protein>
    <submittedName>
        <fullName evidence="2">Organic cation/carnitine transporter 3-like</fullName>
    </submittedName>
</protein>
<dbReference type="STRING" id="4432.A0A1U8Q7R2"/>
<gene>
    <name evidence="2" type="primary">LOC104605495</name>
</gene>